<sequence>MAFNEEYMPCEKPVYEERIKPAFDMHLPVKLPVQPLRRIRALAAPEHDPPRRIQSDAVKEVSTVREALTEVDKARGSSKRASKNDASSSRSSSSHKGGSKGFGTSSKQQGALPKKAAPVDAAEASRGAIDYVQ</sequence>
<comment type="caution">
    <text evidence="2">The sequence shown here is derived from an EMBL/GenBank/DDBJ whole genome shotgun (WGS) entry which is preliminary data.</text>
</comment>
<accession>A0A6A0AJJ9</accession>
<evidence type="ECO:0000313" key="2">
    <source>
        <dbReference type="EMBL" id="GFH32655.1"/>
    </source>
</evidence>
<evidence type="ECO:0000256" key="1">
    <source>
        <dbReference type="SAM" id="MobiDB-lite"/>
    </source>
</evidence>
<dbReference type="Proteomes" id="UP000485058">
    <property type="component" value="Unassembled WGS sequence"/>
</dbReference>
<keyword evidence="3" id="KW-1185">Reference proteome</keyword>
<feature type="region of interest" description="Disordered" evidence="1">
    <location>
        <begin position="42"/>
        <end position="133"/>
    </location>
</feature>
<gene>
    <name evidence="2" type="ORF">HaLaN_31907</name>
</gene>
<feature type="compositionally biased region" description="Basic and acidic residues" evidence="1">
    <location>
        <begin position="45"/>
        <end position="75"/>
    </location>
</feature>
<organism evidence="2 3">
    <name type="scientific">Haematococcus lacustris</name>
    <name type="common">Green alga</name>
    <name type="synonym">Haematococcus pluvialis</name>
    <dbReference type="NCBI Taxonomy" id="44745"/>
    <lineage>
        <taxon>Eukaryota</taxon>
        <taxon>Viridiplantae</taxon>
        <taxon>Chlorophyta</taxon>
        <taxon>core chlorophytes</taxon>
        <taxon>Chlorophyceae</taxon>
        <taxon>CS clade</taxon>
        <taxon>Chlamydomonadales</taxon>
        <taxon>Haematococcaceae</taxon>
        <taxon>Haematococcus</taxon>
    </lineage>
</organism>
<feature type="non-terminal residue" evidence="2">
    <location>
        <position position="133"/>
    </location>
</feature>
<proteinExistence type="predicted"/>
<reference evidence="2 3" key="1">
    <citation type="submission" date="2020-02" db="EMBL/GenBank/DDBJ databases">
        <title>Draft genome sequence of Haematococcus lacustris strain NIES-144.</title>
        <authorList>
            <person name="Morimoto D."/>
            <person name="Nakagawa S."/>
            <person name="Yoshida T."/>
            <person name="Sawayama S."/>
        </authorList>
    </citation>
    <scope>NUCLEOTIDE SEQUENCE [LARGE SCALE GENOMIC DNA]</scope>
    <source>
        <strain evidence="2 3">NIES-144</strain>
    </source>
</reference>
<evidence type="ECO:0000313" key="3">
    <source>
        <dbReference type="Proteomes" id="UP000485058"/>
    </source>
</evidence>
<dbReference type="AlphaFoldDB" id="A0A6A0AJJ9"/>
<protein>
    <submittedName>
        <fullName evidence="2">Uncharacterized protein</fullName>
    </submittedName>
</protein>
<feature type="compositionally biased region" description="Low complexity" evidence="1">
    <location>
        <begin position="84"/>
        <end position="110"/>
    </location>
</feature>
<dbReference type="EMBL" id="BLLF01006924">
    <property type="protein sequence ID" value="GFH32655.1"/>
    <property type="molecule type" value="Genomic_DNA"/>
</dbReference>
<name>A0A6A0AJJ9_HAELA</name>